<name>A0AA39YSS3_9PEZI</name>
<evidence type="ECO:0000256" key="3">
    <source>
        <dbReference type="ARBA" id="ARBA00012741"/>
    </source>
</evidence>
<dbReference type="CDD" id="cd14752">
    <property type="entry name" value="GH31_N"/>
    <property type="match status" value="1"/>
</dbReference>
<dbReference type="PANTHER" id="PTHR22762:SF165">
    <property type="entry name" value="PUTATIVE (AFU_ORTHOLOGUE AFUA_1G06560)-RELATED"/>
    <property type="match status" value="1"/>
</dbReference>
<proteinExistence type="inferred from homology"/>
<dbReference type="Gene3D" id="2.60.40.1180">
    <property type="entry name" value="Golgi alpha-mannosidase II"/>
    <property type="match status" value="1"/>
</dbReference>
<dbReference type="AlphaFoldDB" id="A0AA39YSS3"/>
<dbReference type="GO" id="GO:0030246">
    <property type="term" value="F:carbohydrate binding"/>
    <property type="evidence" value="ECO:0007669"/>
    <property type="project" value="InterPro"/>
</dbReference>
<dbReference type="Pfam" id="PF01055">
    <property type="entry name" value="Glyco_hydro_31_2nd"/>
    <property type="match status" value="1"/>
</dbReference>
<dbReference type="Proteomes" id="UP001174936">
    <property type="component" value="Unassembled WGS sequence"/>
</dbReference>
<feature type="domain" description="Glycoside hydrolase family 31 N-terminal" evidence="6">
    <location>
        <begin position="173"/>
        <end position="236"/>
    </location>
</feature>
<dbReference type="SUPFAM" id="SSF51445">
    <property type="entry name" value="(Trans)glycosidases"/>
    <property type="match status" value="1"/>
</dbReference>
<dbReference type="EC" id="3.2.1.20" evidence="3"/>
<dbReference type="Pfam" id="PF13802">
    <property type="entry name" value="Gal_mutarotas_2"/>
    <property type="match status" value="1"/>
</dbReference>
<evidence type="ECO:0000256" key="4">
    <source>
        <dbReference type="RuleBase" id="RU361185"/>
    </source>
</evidence>
<protein>
    <recommendedName>
        <fullName evidence="3">alpha-glucosidase</fullName>
        <ecNumber evidence="3">3.2.1.20</ecNumber>
    </recommendedName>
</protein>
<dbReference type="Gene3D" id="2.60.40.1760">
    <property type="entry name" value="glycosyl hydrolase (family 31)"/>
    <property type="match status" value="1"/>
</dbReference>
<dbReference type="InterPro" id="IPR000322">
    <property type="entry name" value="Glyco_hydro_31_TIM"/>
</dbReference>
<dbReference type="GO" id="GO:0005975">
    <property type="term" value="P:carbohydrate metabolic process"/>
    <property type="evidence" value="ECO:0007669"/>
    <property type="project" value="InterPro"/>
</dbReference>
<feature type="domain" description="Glycoside hydrolase family 31 TIM barrel" evidence="5">
    <location>
        <begin position="298"/>
        <end position="638"/>
    </location>
</feature>
<gene>
    <name evidence="7" type="ORF">B0T16DRAFT_453372</name>
</gene>
<evidence type="ECO:0000313" key="8">
    <source>
        <dbReference type="Proteomes" id="UP001174936"/>
    </source>
</evidence>
<keyword evidence="4 7" id="KW-0378">Hydrolase</keyword>
<dbReference type="GO" id="GO:0004558">
    <property type="term" value="F:alpha-1,4-glucosidase activity"/>
    <property type="evidence" value="ECO:0007669"/>
    <property type="project" value="UniProtKB-EC"/>
</dbReference>
<keyword evidence="4" id="KW-0326">Glycosidase</keyword>
<comment type="caution">
    <text evidence="7">The sequence shown here is derived from an EMBL/GenBank/DDBJ whole genome shotgun (WGS) entry which is preliminary data.</text>
</comment>
<dbReference type="InterPro" id="IPR011013">
    <property type="entry name" value="Gal_mutarotase_sf_dom"/>
</dbReference>
<keyword evidence="8" id="KW-1185">Reference proteome</keyword>
<dbReference type="PANTHER" id="PTHR22762">
    <property type="entry name" value="ALPHA-GLUCOSIDASE"/>
    <property type="match status" value="1"/>
</dbReference>
<dbReference type="InterPro" id="IPR017853">
    <property type="entry name" value="GH"/>
</dbReference>
<evidence type="ECO:0000313" key="7">
    <source>
        <dbReference type="EMBL" id="KAK0657961.1"/>
    </source>
</evidence>
<comment type="catalytic activity">
    <reaction evidence="1">
        <text>Hydrolysis of terminal, non-reducing (1-&gt;4)-linked alpha-D-glucose residues with release of alpha-D-glucose.</text>
        <dbReference type="EC" id="3.2.1.20"/>
    </reaction>
</comment>
<evidence type="ECO:0000256" key="1">
    <source>
        <dbReference type="ARBA" id="ARBA00001657"/>
    </source>
</evidence>
<comment type="similarity">
    <text evidence="2 4">Belongs to the glycosyl hydrolase 31 family.</text>
</comment>
<dbReference type="SUPFAM" id="SSF74650">
    <property type="entry name" value="Galactose mutarotase-like"/>
    <property type="match status" value="1"/>
</dbReference>
<evidence type="ECO:0000259" key="6">
    <source>
        <dbReference type="Pfam" id="PF13802"/>
    </source>
</evidence>
<sequence>MSIVERDLTYLVPETDLSTLPPRAAIRSFTLVSGPKTHFPGFKWTLEFFFPQAYRILLTGPERPRPPHDNVNAPSPYLFTILSFDKQKCHAVFAFPSPTTSGLGSVSGIAPNEKLELHVWWAYQLFTEVWQTSPSTGGTDAKPVLRDLQARSYALTEFGVIRHWMLDRSRLHLGLGEKAAPIDLTGRSFTMHATDAALYDAYRTDPLYKHTPFLISTPKATDGKEMGLTYGIFHATNSVATWDVGGEIDYPSGGWSKKFVQHWGGLEEWVMVGRGVEGVVKTFAEMAGKPKLVGRDWLGYLGSTMLLADDENAQHLLEGWPELCEKYNVPCSAMHLSSGFTVDEKTGSRWVFYLNKKRYPNFKGMVEVFHKAGMKIVPNVKPYMLHTHPSYNLVKDGDGLFYDPITKGPSKQNLWSSGMAESGDGSWADFSAPATREWWARGVQGLIDLGVDGMWDDNNEFFTRDDGLLCKNEFDHSREAGLDGKIPTGLMGRVMGTELMNKVSHDVLQAAAPERRPYVLTRSGNPATFKYACSTWSGDNATSWREMRGSQHIQLNSALSLMQSTGADVGGFGGDTPTPELFVRWVQLGVTHSRFCIHSAPSDTRGQPKLNVPWMYPDLLPIIRAQIKWRYCILPFLNNLMWRSHLHAEPSNAPLFYGPFATDPTLYTGNILNGFDAWLGVGQLLIAPQVFEGGLTHRVYFPMESRNDDSWYFDLHAPFGKHKAGTWSTVATPIEHGGLFARQGAVIPVGKDHVTLTAVGGPARTHTDGVRAVLKSEGGQVSYDDWRGVMIFPGDNESTGWGEWIEDDGISADPSTCVVRVAYQVPREEDGEIQVDVTAKYKDSFVPLWMGSIHVLLPVGEKRTVTGAVGKPCGDKMAWVVEVKLDGMVE</sequence>
<accession>A0AA39YSS3</accession>
<dbReference type="InterPro" id="IPR025887">
    <property type="entry name" value="Glyco_hydro_31_N_dom"/>
</dbReference>
<dbReference type="InterPro" id="IPR013780">
    <property type="entry name" value="Glyco_hydro_b"/>
</dbReference>
<reference evidence="7" key="1">
    <citation type="submission" date="2023-06" db="EMBL/GenBank/DDBJ databases">
        <title>Genome-scale phylogeny and comparative genomics of the fungal order Sordariales.</title>
        <authorList>
            <consortium name="Lawrence Berkeley National Laboratory"/>
            <person name="Hensen N."/>
            <person name="Bonometti L."/>
            <person name="Westerberg I."/>
            <person name="Brannstrom I.O."/>
            <person name="Guillou S."/>
            <person name="Cros-Aarteil S."/>
            <person name="Calhoun S."/>
            <person name="Haridas S."/>
            <person name="Kuo A."/>
            <person name="Mondo S."/>
            <person name="Pangilinan J."/>
            <person name="Riley R."/>
            <person name="Labutti K."/>
            <person name="Andreopoulos B."/>
            <person name="Lipzen A."/>
            <person name="Chen C."/>
            <person name="Yanf M."/>
            <person name="Daum C."/>
            <person name="Ng V."/>
            <person name="Clum A."/>
            <person name="Steindorff A."/>
            <person name="Ohm R."/>
            <person name="Martin F."/>
            <person name="Silar P."/>
            <person name="Natvig D."/>
            <person name="Lalanne C."/>
            <person name="Gautier V."/>
            <person name="Ament-Velasquez S.L."/>
            <person name="Kruys A."/>
            <person name="Hutchinson M.I."/>
            <person name="Powell A.J."/>
            <person name="Barry K."/>
            <person name="Miller A.N."/>
            <person name="Grigoriev I.V."/>
            <person name="Debuchy R."/>
            <person name="Gladieux P."/>
            <person name="Thoren M.H."/>
            <person name="Johannesson H."/>
        </authorList>
    </citation>
    <scope>NUCLEOTIDE SEQUENCE</scope>
    <source>
        <strain evidence="7">SMH2532-1</strain>
    </source>
</reference>
<organism evidence="7 8">
    <name type="scientific">Cercophora newfieldiana</name>
    <dbReference type="NCBI Taxonomy" id="92897"/>
    <lineage>
        <taxon>Eukaryota</taxon>
        <taxon>Fungi</taxon>
        <taxon>Dikarya</taxon>
        <taxon>Ascomycota</taxon>
        <taxon>Pezizomycotina</taxon>
        <taxon>Sordariomycetes</taxon>
        <taxon>Sordariomycetidae</taxon>
        <taxon>Sordariales</taxon>
        <taxon>Lasiosphaeriaceae</taxon>
        <taxon>Cercophora</taxon>
    </lineage>
</organism>
<evidence type="ECO:0000259" key="5">
    <source>
        <dbReference type="Pfam" id="PF01055"/>
    </source>
</evidence>
<evidence type="ECO:0000256" key="2">
    <source>
        <dbReference type="ARBA" id="ARBA00007806"/>
    </source>
</evidence>
<dbReference type="Gene3D" id="3.20.20.80">
    <property type="entry name" value="Glycosidases"/>
    <property type="match status" value="1"/>
</dbReference>
<dbReference type="EMBL" id="JAULSV010000001">
    <property type="protein sequence ID" value="KAK0657961.1"/>
    <property type="molecule type" value="Genomic_DNA"/>
</dbReference>